<dbReference type="Proteomes" id="UP000694941">
    <property type="component" value="Unplaced"/>
</dbReference>
<dbReference type="PANTHER" id="PTHR23220:SF134">
    <property type="entry name" value="INTEGRIN ALPHA-2 DOMAIN-CONTAINING PROTEIN"/>
    <property type="match status" value="1"/>
</dbReference>
<evidence type="ECO:0000256" key="4">
    <source>
        <dbReference type="PROSITE-ProRule" id="PRU00803"/>
    </source>
</evidence>
<dbReference type="RefSeq" id="XP_022243880.1">
    <property type="nucleotide sequence ID" value="XM_022388172.1"/>
</dbReference>
<evidence type="ECO:0000256" key="5">
    <source>
        <dbReference type="RuleBase" id="RU003762"/>
    </source>
</evidence>
<feature type="repeat" description="FG-GAP" evidence="4">
    <location>
        <begin position="244"/>
        <end position="305"/>
    </location>
</feature>
<dbReference type="InterPro" id="IPR028994">
    <property type="entry name" value="Integrin_alpha_N"/>
</dbReference>
<feature type="non-terminal residue" evidence="7">
    <location>
        <position position="336"/>
    </location>
</feature>
<keyword evidence="6" id="KW-1185">Reference proteome</keyword>
<evidence type="ECO:0000256" key="1">
    <source>
        <dbReference type="ARBA" id="ARBA00022729"/>
    </source>
</evidence>
<dbReference type="GeneID" id="106461303"/>
<dbReference type="SUPFAM" id="SSF69318">
    <property type="entry name" value="Integrin alpha N-terminal domain"/>
    <property type="match status" value="1"/>
</dbReference>
<accession>A0ABM1SJS4</accession>
<dbReference type="Pfam" id="PF01839">
    <property type="entry name" value="FG-GAP"/>
    <property type="match status" value="1"/>
</dbReference>
<dbReference type="Gene3D" id="2.130.10.130">
    <property type="entry name" value="Integrin alpha, N-terminal"/>
    <property type="match status" value="1"/>
</dbReference>
<keyword evidence="5" id="KW-0401">Integrin</keyword>
<evidence type="ECO:0000313" key="7">
    <source>
        <dbReference type="RefSeq" id="XP_022243880.1"/>
    </source>
</evidence>
<keyword evidence="3" id="KW-0325">Glycoprotein</keyword>
<name>A0ABM1SJS4_LIMPO</name>
<keyword evidence="5" id="KW-0130">Cell adhesion</keyword>
<protein>
    <submittedName>
        <fullName evidence="7">Integrin alpha-4-like</fullName>
    </submittedName>
</protein>
<keyword evidence="1" id="KW-0732">Signal</keyword>
<comment type="subcellular location">
    <subcellularLocation>
        <location evidence="5">Membrane</location>
        <topology evidence="5">Single-pass type I membrane protein</topology>
    </subcellularLocation>
</comment>
<sequence length="336" mass="37209">MAALITAPQANCSTRFREIYQPGVLYKCSVNNQVCEEVELYKEGNTEFKNGEEYTYHDLKNGSWLGVSLAVQPGGENFIVTCGHLWKNQRYNNIYLTNGICYVIDRELNPNSVIKLAPFSRKSKQSIQEHKIYYHAFALGGFSAAYSEESYDFLLGAPGIYDWTGSVADFRTGKKTNDTTLVGIPMPPWNQDPSQQAYIGYSVTMGRFFEFGGELFVTGAPRDADNKGRVYIFDALSSFDPVFAVKAKKEGEQMGEYFGAVVLGINLNNDRFTDLIVGAPLHSKESGGDEGKIYVYISDGVGLQNTEYTIMGSEKPNARFGSAIANAGDLNQDGYL</sequence>
<evidence type="ECO:0000256" key="3">
    <source>
        <dbReference type="ARBA" id="ARBA00023180"/>
    </source>
</evidence>
<dbReference type="PANTHER" id="PTHR23220">
    <property type="entry name" value="INTEGRIN ALPHA"/>
    <property type="match status" value="1"/>
</dbReference>
<gene>
    <name evidence="7" type="primary">LOC106461303</name>
</gene>
<dbReference type="InterPro" id="IPR000413">
    <property type="entry name" value="Integrin_alpha"/>
</dbReference>
<dbReference type="InterPro" id="IPR013519">
    <property type="entry name" value="Int_alpha_beta-p"/>
</dbReference>
<keyword evidence="2" id="KW-0677">Repeat</keyword>
<dbReference type="InterPro" id="IPR013517">
    <property type="entry name" value="FG-GAP"/>
</dbReference>
<keyword evidence="5" id="KW-0675">Receptor</keyword>
<dbReference type="PROSITE" id="PS51470">
    <property type="entry name" value="FG_GAP"/>
    <property type="match status" value="1"/>
</dbReference>
<comment type="similarity">
    <text evidence="5">Belongs to the integrin alpha chain family.</text>
</comment>
<evidence type="ECO:0000313" key="6">
    <source>
        <dbReference type="Proteomes" id="UP000694941"/>
    </source>
</evidence>
<reference evidence="7" key="1">
    <citation type="submission" date="2025-08" db="UniProtKB">
        <authorList>
            <consortium name="RefSeq"/>
        </authorList>
    </citation>
    <scope>IDENTIFICATION</scope>
    <source>
        <tissue evidence="7">Muscle</tissue>
    </source>
</reference>
<organism evidence="6 7">
    <name type="scientific">Limulus polyphemus</name>
    <name type="common">Atlantic horseshoe crab</name>
    <dbReference type="NCBI Taxonomy" id="6850"/>
    <lineage>
        <taxon>Eukaryota</taxon>
        <taxon>Metazoa</taxon>
        <taxon>Ecdysozoa</taxon>
        <taxon>Arthropoda</taxon>
        <taxon>Chelicerata</taxon>
        <taxon>Merostomata</taxon>
        <taxon>Xiphosura</taxon>
        <taxon>Limulidae</taxon>
        <taxon>Limulus</taxon>
    </lineage>
</organism>
<dbReference type="PRINTS" id="PR01185">
    <property type="entry name" value="INTEGRINA"/>
</dbReference>
<evidence type="ECO:0000256" key="2">
    <source>
        <dbReference type="ARBA" id="ARBA00022737"/>
    </source>
</evidence>
<dbReference type="SMART" id="SM00191">
    <property type="entry name" value="Int_alpha"/>
    <property type="match status" value="2"/>
</dbReference>
<proteinExistence type="inferred from homology"/>